<gene>
    <name evidence="1" type="ORF">C4F49_03100</name>
</gene>
<evidence type="ECO:0000313" key="2">
    <source>
        <dbReference type="Proteomes" id="UP000616201"/>
    </source>
</evidence>
<dbReference type="Proteomes" id="UP000616201">
    <property type="component" value="Unassembled WGS sequence"/>
</dbReference>
<dbReference type="EMBL" id="PRDK01000002">
    <property type="protein sequence ID" value="MBE8712669.1"/>
    <property type="molecule type" value="Genomic_DNA"/>
</dbReference>
<keyword evidence="2" id="KW-1185">Reference proteome</keyword>
<comment type="caution">
    <text evidence="1">The sequence shown here is derived from an EMBL/GenBank/DDBJ whole genome shotgun (WGS) entry which is preliminary data.</text>
</comment>
<sequence length="327" mass="38205">MSKNRILSLIGIFTLSLQSIFAQEALRDAEKTLKDLVFLLDKGSILTPDSRFSVIDYNMTLNNDVEFIADHYSNGEAIILFKNEGKLEYTYKDNFYEFFSKDNEASITEEEGTLRKSKIFFKVEKISRVQADSIVLLFEKLSHNLKRVSEEKSKDQENFKANKKIFYETVKSVDADKYFINIPIPNTANRSFKSYSFFDNPLEINNNFYSGFKFTPRIDGYLYWYFNTVKGDKTSFYIVDLDKNTNDVDIPYFSKMSFHKGEDGESSYIIQKSNVKLKKGNTYILWFVSDTKPQPQAKNISIQMEESSNQILSKYFEDQFKSIQNDY</sequence>
<evidence type="ECO:0000313" key="1">
    <source>
        <dbReference type="EMBL" id="MBE8712669.1"/>
    </source>
</evidence>
<proteinExistence type="predicted"/>
<dbReference type="RefSeq" id="WP_196936578.1">
    <property type="nucleotide sequence ID" value="NZ_MU158698.1"/>
</dbReference>
<reference evidence="1" key="1">
    <citation type="submission" date="2018-02" db="EMBL/GenBank/DDBJ databases">
        <authorList>
            <person name="Vasarhelyi B.M."/>
            <person name="Deshmukh S."/>
            <person name="Balint B."/>
            <person name="Kukolya J."/>
        </authorList>
    </citation>
    <scope>NUCLEOTIDE SEQUENCE</scope>
    <source>
        <strain evidence="1">KB22</strain>
    </source>
</reference>
<name>A0A928UY13_9SPHI</name>
<accession>A0A928UY13</accession>
<organism evidence="1 2">
    <name type="scientific">Sphingobacterium hungaricum</name>
    <dbReference type="NCBI Taxonomy" id="2082723"/>
    <lineage>
        <taxon>Bacteria</taxon>
        <taxon>Pseudomonadati</taxon>
        <taxon>Bacteroidota</taxon>
        <taxon>Sphingobacteriia</taxon>
        <taxon>Sphingobacteriales</taxon>
        <taxon>Sphingobacteriaceae</taxon>
        <taxon>Sphingobacterium</taxon>
    </lineage>
</organism>
<protein>
    <submittedName>
        <fullName evidence="1">Uncharacterized protein</fullName>
    </submittedName>
</protein>
<dbReference type="AlphaFoldDB" id="A0A928UY13"/>